<dbReference type="EMBL" id="VFPA01000002">
    <property type="protein sequence ID" value="TQM10765.1"/>
    <property type="molecule type" value="Genomic_DNA"/>
</dbReference>
<protein>
    <recommendedName>
        <fullName evidence="4">Secreted protein</fullName>
    </recommendedName>
</protein>
<evidence type="ECO:0000313" key="3">
    <source>
        <dbReference type="Proteomes" id="UP000315677"/>
    </source>
</evidence>
<gene>
    <name evidence="2" type="ORF">FB558_3286</name>
</gene>
<feature type="chain" id="PRO_5021874018" description="Secreted protein" evidence="1">
    <location>
        <begin position="27"/>
        <end position="124"/>
    </location>
</feature>
<organism evidence="2 3">
    <name type="scientific">Pseudonocardia kunmingensis</name>
    <dbReference type="NCBI Taxonomy" id="630975"/>
    <lineage>
        <taxon>Bacteria</taxon>
        <taxon>Bacillati</taxon>
        <taxon>Actinomycetota</taxon>
        <taxon>Actinomycetes</taxon>
        <taxon>Pseudonocardiales</taxon>
        <taxon>Pseudonocardiaceae</taxon>
        <taxon>Pseudonocardia</taxon>
    </lineage>
</organism>
<evidence type="ECO:0000313" key="2">
    <source>
        <dbReference type="EMBL" id="TQM10765.1"/>
    </source>
</evidence>
<keyword evidence="1" id="KW-0732">Signal</keyword>
<sequence length="124" mass="13127">MRMRSIGAAVVVAAALSVTLTGAASAGEPDHDADDRAADAVVVVRCEDGEVVRRAPTEDERRWMRTRVLPAEPARPTVPVRPAEPAWTVPEHGAWVEAGPQGPVRVVPAEPGEPAPVECMPARP</sequence>
<name>A0A543DNA5_9PSEU</name>
<accession>A0A543DNA5</accession>
<reference evidence="2 3" key="1">
    <citation type="submission" date="2019-06" db="EMBL/GenBank/DDBJ databases">
        <title>Sequencing the genomes of 1000 actinobacteria strains.</title>
        <authorList>
            <person name="Klenk H.-P."/>
        </authorList>
    </citation>
    <scope>NUCLEOTIDE SEQUENCE [LARGE SCALE GENOMIC DNA]</scope>
    <source>
        <strain evidence="2 3">DSM 45301</strain>
    </source>
</reference>
<dbReference type="AlphaFoldDB" id="A0A543DNA5"/>
<dbReference type="Proteomes" id="UP000315677">
    <property type="component" value="Unassembled WGS sequence"/>
</dbReference>
<evidence type="ECO:0008006" key="4">
    <source>
        <dbReference type="Google" id="ProtNLM"/>
    </source>
</evidence>
<keyword evidence="3" id="KW-1185">Reference proteome</keyword>
<feature type="signal peptide" evidence="1">
    <location>
        <begin position="1"/>
        <end position="26"/>
    </location>
</feature>
<proteinExistence type="predicted"/>
<comment type="caution">
    <text evidence="2">The sequence shown here is derived from an EMBL/GenBank/DDBJ whole genome shotgun (WGS) entry which is preliminary data.</text>
</comment>
<evidence type="ECO:0000256" key="1">
    <source>
        <dbReference type="SAM" id="SignalP"/>
    </source>
</evidence>